<protein>
    <recommendedName>
        <fullName evidence="11">Major facilitator superfamily (MFS) profile domain-containing protein</fullName>
    </recommendedName>
</protein>
<keyword evidence="7 10" id="KW-0472">Membrane</keyword>
<dbReference type="PANTHER" id="PTHR48020:SF12">
    <property type="entry name" value="PROTON MYO-INOSITOL COTRANSPORTER"/>
    <property type="match status" value="1"/>
</dbReference>
<evidence type="ECO:0000313" key="12">
    <source>
        <dbReference type="EMBL" id="GJN90289.1"/>
    </source>
</evidence>
<name>A0AAV5GLZ4_9BASI</name>
<feature type="region of interest" description="Disordered" evidence="9">
    <location>
        <begin position="1"/>
        <end position="46"/>
    </location>
</feature>
<feature type="transmembrane region" description="Helical" evidence="10">
    <location>
        <begin position="126"/>
        <end position="144"/>
    </location>
</feature>
<comment type="caution">
    <text evidence="12">The sequence shown here is derived from an EMBL/GenBank/DDBJ whole genome shotgun (WGS) entry which is preliminary data.</text>
</comment>
<evidence type="ECO:0000256" key="3">
    <source>
        <dbReference type="ARBA" id="ARBA00022448"/>
    </source>
</evidence>
<feature type="domain" description="Major facilitator superfamily (MFS) profile" evidence="11">
    <location>
        <begin position="57"/>
        <end position="524"/>
    </location>
</feature>
<dbReference type="GO" id="GO:1904679">
    <property type="term" value="P:myo-inositol import across plasma membrane"/>
    <property type="evidence" value="ECO:0007669"/>
    <property type="project" value="UniProtKB-ARBA"/>
</dbReference>
<keyword evidence="5 10" id="KW-0812">Transmembrane</keyword>
<evidence type="ECO:0000259" key="11">
    <source>
        <dbReference type="PROSITE" id="PS50850"/>
    </source>
</evidence>
<feature type="transmembrane region" description="Helical" evidence="10">
    <location>
        <begin position="324"/>
        <end position="346"/>
    </location>
</feature>
<dbReference type="PROSITE" id="PS50850">
    <property type="entry name" value="MFS"/>
    <property type="match status" value="1"/>
</dbReference>
<evidence type="ECO:0000256" key="2">
    <source>
        <dbReference type="ARBA" id="ARBA00010992"/>
    </source>
</evidence>
<evidence type="ECO:0000256" key="8">
    <source>
        <dbReference type="ARBA" id="ARBA00049119"/>
    </source>
</evidence>
<evidence type="ECO:0000256" key="9">
    <source>
        <dbReference type="SAM" id="MobiDB-lite"/>
    </source>
</evidence>
<feature type="transmembrane region" description="Helical" evidence="10">
    <location>
        <begin position="469"/>
        <end position="493"/>
    </location>
</feature>
<feature type="compositionally biased region" description="Acidic residues" evidence="9">
    <location>
        <begin position="572"/>
        <end position="587"/>
    </location>
</feature>
<comment type="catalytic activity">
    <reaction evidence="8">
        <text>myo-inositol(out) + H(+)(out) = myo-inositol(in) + H(+)(in)</text>
        <dbReference type="Rhea" id="RHEA:60364"/>
        <dbReference type="ChEBI" id="CHEBI:15378"/>
        <dbReference type="ChEBI" id="CHEBI:17268"/>
    </reaction>
</comment>
<dbReference type="PROSITE" id="PS00216">
    <property type="entry name" value="SUGAR_TRANSPORT_1"/>
    <property type="match status" value="2"/>
</dbReference>
<dbReference type="EMBL" id="BQKY01000006">
    <property type="protein sequence ID" value="GJN90289.1"/>
    <property type="molecule type" value="Genomic_DNA"/>
</dbReference>
<gene>
    <name evidence="12" type="ORF">Rhopal_003297-T1</name>
</gene>
<reference evidence="12 13" key="1">
    <citation type="submission" date="2021-12" db="EMBL/GenBank/DDBJ databases">
        <title>High titer production of polyol ester of fatty acids by Rhodotorula paludigena BS15 towards product separation-free biomass refinery.</title>
        <authorList>
            <person name="Mano J."/>
            <person name="Ono H."/>
            <person name="Tanaka T."/>
            <person name="Naito K."/>
            <person name="Sushida H."/>
            <person name="Ike M."/>
            <person name="Tokuyasu K."/>
            <person name="Kitaoka M."/>
        </authorList>
    </citation>
    <scope>NUCLEOTIDE SEQUENCE [LARGE SCALE GENOMIC DNA]</scope>
    <source>
        <strain evidence="12 13">BS15</strain>
    </source>
</reference>
<dbReference type="Pfam" id="PF00083">
    <property type="entry name" value="Sugar_tr"/>
    <property type="match status" value="1"/>
</dbReference>
<feature type="transmembrane region" description="Helical" evidence="10">
    <location>
        <begin position="94"/>
        <end position="114"/>
    </location>
</feature>
<organism evidence="12 13">
    <name type="scientific">Rhodotorula paludigena</name>
    <dbReference type="NCBI Taxonomy" id="86838"/>
    <lineage>
        <taxon>Eukaryota</taxon>
        <taxon>Fungi</taxon>
        <taxon>Dikarya</taxon>
        <taxon>Basidiomycota</taxon>
        <taxon>Pucciniomycotina</taxon>
        <taxon>Microbotryomycetes</taxon>
        <taxon>Sporidiobolales</taxon>
        <taxon>Sporidiobolaceae</taxon>
        <taxon>Rhodotorula</taxon>
    </lineage>
</organism>
<feature type="transmembrane region" description="Helical" evidence="10">
    <location>
        <begin position="57"/>
        <end position="82"/>
    </location>
</feature>
<comment type="subcellular location">
    <subcellularLocation>
        <location evidence="1">Cell membrane</location>
        <topology evidence="1">Multi-pass membrane protein</topology>
    </subcellularLocation>
</comment>
<dbReference type="SUPFAM" id="SSF103473">
    <property type="entry name" value="MFS general substrate transporter"/>
    <property type="match status" value="1"/>
</dbReference>
<dbReference type="InterPro" id="IPR020846">
    <property type="entry name" value="MFS_dom"/>
</dbReference>
<dbReference type="AlphaFoldDB" id="A0AAV5GLZ4"/>
<evidence type="ECO:0000256" key="1">
    <source>
        <dbReference type="ARBA" id="ARBA00004651"/>
    </source>
</evidence>
<feature type="compositionally biased region" description="Polar residues" evidence="9">
    <location>
        <begin position="1"/>
        <end position="15"/>
    </location>
</feature>
<keyword evidence="3" id="KW-0813">Transport</keyword>
<dbReference type="InterPro" id="IPR005829">
    <property type="entry name" value="Sugar_transporter_CS"/>
</dbReference>
<dbReference type="InterPro" id="IPR036259">
    <property type="entry name" value="MFS_trans_sf"/>
</dbReference>
<evidence type="ECO:0000256" key="4">
    <source>
        <dbReference type="ARBA" id="ARBA00022475"/>
    </source>
</evidence>
<dbReference type="GO" id="GO:0005886">
    <property type="term" value="C:plasma membrane"/>
    <property type="evidence" value="ECO:0007669"/>
    <property type="project" value="UniProtKB-SubCell"/>
</dbReference>
<feature type="transmembrane region" description="Helical" evidence="10">
    <location>
        <begin position="358"/>
        <end position="379"/>
    </location>
</feature>
<dbReference type="PANTHER" id="PTHR48020">
    <property type="entry name" value="PROTON MYO-INOSITOL COTRANSPORTER"/>
    <property type="match status" value="1"/>
</dbReference>
<dbReference type="Gene3D" id="1.20.1250.20">
    <property type="entry name" value="MFS general substrate transporter like domains"/>
    <property type="match status" value="1"/>
</dbReference>
<evidence type="ECO:0000256" key="6">
    <source>
        <dbReference type="ARBA" id="ARBA00022989"/>
    </source>
</evidence>
<feature type="transmembrane region" description="Helical" evidence="10">
    <location>
        <begin position="212"/>
        <end position="234"/>
    </location>
</feature>
<dbReference type="InterPro" id="IPR003663">
    <property type="entry name" value="Sugar/inositol_transpt"/>
</dbReference>
<dbReference type="FunFam" id="1.20.1250.20:FF:000073">
    <property type="entry name" value="MFS myo-inositol transporter, putative"/>
    <property type="match status" value="1"/>
</dbReference>
<feature type="transmembrane region" description="Helical" evidence="10">
    <location>
        <begin position="391"/>
        <end position="411"/>
    </location>
</feature>
<accession>A0AAV5GLZ4</accession>
<keyword evidence="6 10" id="KW-1133">Transmembrane helix</keyword>
<feature type="region of interest" description="Disordered" evidence="9">
    <location>
        <begin position="542"/>
        <end position="616"/>
    </location>
</feature>
<dbReference type="InterPro" id="IPR050814">
    <property type="entry name" value="Myo-inositol_Transporter"/>
</dbReference>
<feature type="transmembrane region" description="Helical" evidence="10">
    <location>
        <begin position="431"/>
        <end position="457"/>
    </location>
</feature>
<dbReference type="PRINTS" id="PR00171">
    <property type="entry name" value="SUGRTRNSPORT"/>
</dbReference>
<feature type="transmembrane region" description="Helical" evidence="10">
    <location>
        <begin position="150"/>
        <end position="172"/>
    </location>
</feature>
<evidence type="ECO:0000256" key="5">
    <source>
        <dbReference type="ARBA" id="ARBA00022692"/>
    </source>
</evidence>
<keyword evidence="4" id="KW-1003">Cell membrane</keyword>
<feature type="transmembrane region" description="Helical" evidence="10">
    <location>
        <begin position="499"/>
        <end position="520"/>
    </location>
</feature>
<dbReference type="GO" id="GO:0005365">
    <property type="term" value="F:myo-inositol transmembrane transporter activity"/>
    <property type="evidence" value="ECO:0007669"/>
    <property type="project" value="UniProtKB-ARBA"/>
</dbReference>
<dbReference type="Proteomes" id="UP001342314">
    <property type="component" value="Unassembled WGS sequence"/>
</dbReference>
<evidence type="ECO:0000256" key="7">
    <source>
        <dbReference type="ARBA" id="ARBA00023136"/>
    </source>
</evidence>
<evidence type="ECO:0000313" key="13">
    <source>
        <dbReference type="Proteomes" id="UP001342314"/>
    </source>
</evidence>
<feature type="compositionally biased region" description="Basic and acidic residues" evidence="9">
    <location>
        <begin position="594"/>
        <end position="610"/>
    </location>
</feature>
<proteinExistence type="inferred from homology"/>
<dbReference type="InterPro" id="IPR005828">
    <property type="entry name" value="MFS_sugar_transport-like"/>
</dbReference>
<evidence type="ECO:0000256" key="10">
    <source>
        <dbReference type="SAM" id="Phobius"/>
    </source>
</evidence>
<dbReference type="PROSITE" id="PS00217">
    <property type="entry name" value="SUGAR_TRANSPORT_2"/>
    <property type="match status" value="1"/>
</dbReference>
<comment type="similarity">
    <text evidence="2">Belongs to the major facilitator superfamily. Sugar transporter (TC 2.A.1.1) family.</text>
</comment>
<feature type="transmembrane region" description="Helical" evidence="10">
    <location>
        <begin position="184"/>
        <end position="206"/>
    </location>
</feature>
<keyword evidence="13" id="KW-1185">Reference proteome</keyword>
<sequence>MSTTPLDSPRSSASEPLSPEHAAAALSWPPAAPHRADDGLADEDDDEGKLTPALVRIVVVAGLGGLLFGFDTGVTSGALLLIGSDLGGQPLTLAQETGIVVSALWGALGGSLVASRVSDWVGRKPVIIGAAVLFAIGALEQAAAQVYKEIVLGRVMVGLGVGLASMVLPIYLAELSPAKFRGRIVASLVVLITGGQVVAYLINAIFSHVDKGWRWSFGLGAVPALVQLILSFALPESPRHQLRHGRVAPARKTLQRLNPHLTHEAVQRRIERIQTEVGEPLGDGRDTRERMVLGWRARAREWCWTDLRKGRFAQLWQDRANRRALLVAMGLQFFQQATGFNCLISGKIIQSTHLSQPAAFAVFIAVSNFISTLVALRLIDRVGRRLLLLRTLVGMMAGMALLAFAFIFIPSSPPSQGEDAVAAMAVGASPWAFVALVAMVSFCCAYALGIGNAAWVVQSEVFNQDLRAIGNGLSTACNWTANLLVSSTFLYLSKALTPAGAFGFFALVCLGGWIFTWLYLPETKGLSLEEVRERFEEQVGMARPSSRSFGSSEADGLVGRHEEGGGGYYVVGDDEDDLRGDEDESGEEGLSSQRRSDDGRMSEDVREGSREGAQAT</sequence>